<comment type="caution">
    <text evidence="2">The sequence shown here is derived from an EMBL/GenBank/DDBJ whole genome shotgun (WGS) entry which is preliminary data.</text>
</comment>
<protein>
    <submittedName>
        <fullName evidence="2">Uncharacterized protein</fullName>
    </submittedName>
</protein>
<feature type="region of interest" description="Disordered" evidence="1">
    <location>
        <begin position="44"/>
        <end position="71"/>
    </location>
</feature>
<name>A0AA36MLN3_9DINO</name>
<dbReference type="EMBL" id="CAUJNA010000096">
    <property type="protein sequence ID" value="CAJ1371747.1"/>
    <property type="molecule type" value="Genomic_DNA"/>
</dbReference>
<gene>
    <name evidence="2" type="ORF">EVOR1521_LOCUS1995</name>
</gene>
<dbReference type="AlphaFoldDB" id="A0AA36MLN3"/>
<dbReference type="Proteomes" id="UP001178507">
    <property type="component" value="Unassembled WGS sequence"/>
</dbReference>
<feature type="region of interest" description="Disordered" evidence="1">
    <location>
        <begin position="1"/>
        <end position="23"/>
    </location>
</feature>
<evidence type="ECO:0000313" key="3">
    <source>
        <dbReference type="Proteomes" id="UP001178507"/>
    </source>
</evidence>
<accession>A0AA36MLN3</accession>
<proteinExistence type="predicted"/>
<evidence type="ECO:0000256" key="1">
    <source>
        <dbReference type="SAM" id="MobiDB-lite"/>
    </source>
</evidence>
<organism evidence="2 3">
    <name type="scientific">Effrenium voratum</name>
    <dbReference type="NCBI Taxonomy" id="2562239"/>
    <lineage>
        <taxon>Eukaryota</taxon>
        <taxon>Sar</taxon>
        <taxon>Alveolata</taxon>
        <taxon>Dinophyceae</taxon>
        <taxon>Suessiales</taxon>
        <taxon>Symbiodiniaceae</taxon>
        <taxon>Effrenium</taxon>
    </lineage>
</organism>
<reference evidence="2" key="1">
    <citation type="submission" date="2023-08" db="EMBL/GenBank/DDBJ databases">
        <authorList>
            <person name="Chen Y."/>
            <person name="Shah S."/>
            <person name="Dougan E. K."/>
            <person name="Thang M."/>
            <person name="Chan C."/>
        </authorList>
    </citation>
    <scope>NUCLEOTIDE SEQUENCE</scope>
</reference>
<evidence type="ECO:0000313" key="2">
    <source>
        <dbReference type="EMBL" id="CAJ1371747.1"/>
    </source>
</evidence>
<keyword evidence="3" id="KW-1185">Reference proteome</keyword>
<sequence>MRSKAVEPSPKETANTMWGMGRPQQQDKLLALALSQTALALLSSAPYQPRPQNPANGFRATGKPKTSDLPSVAAPCRSAAAVAGQFRPQESANFVWGSGTPSHRGAALGAATDAAFLGGFNVQEPTNGMRAAGVLQPPRGEVLPVARARVPELAARYPASLARCCGRPSAQGPATVQSTAALARQRLGTCGSQDPANLAQALGKLLLVDKQLFAELSDRAQEILQTLKALEISSVAWASTTCATAGEKSSAASGAEMRRREHVPRSLAGMLWMFATVLWRGASWVLEALAVHEPSPQSVASAVRCAARLSVELPRSHLLAVSQKLCQLGPQELTNRGWAPATLLPREVRLLDAIFQRLWGLLEDCKVQEPASAAQASAVAQHRDEALLLATLG</sequence>